<proteinExistence type="predicted"/>
<keyword evidence="4" id="KW-0408">Iron</keyword>
<dbReference type="SUPFAM" id="SSF51905">
    <property type="entry name" value="FAD/NAD(P)-binding domain"/>
    <property type="match status" value="1"/>
</dbReference>
<dbReference type="GO" id="GO:0051537">
    <property type="term" value="F:2 iron, 2 sulfur cluster binding"/>
    <property type="evidence" value="ECO:0007669"/>
    <property type="project" value="UniProtKB-KW"/>
</dbReference>
<dbReference type="OrthoDB" id="9767869at2"/>
<dbReference type="PANTHER" id="PTHR13847">
    <property type="entry name" value="SARCOSINE DEHYDROGENASE-RELATED"/>
    <property type="match status" value="1"/>
</dbReference>
<keyword evidence="11" id="KW-1185">Reference proteome</keyword>
<reference evidence="9" key="2">
    <citation type="submission" date="2019-07" db="EMBL/GenBank/DDBJ databases">
        <authorList>
            <person name="Whitman W."/>
            <person name="Huntemann M."/>
            <person name="Clum A."/>
            <person name="Pillay M."/>
            <person name="Palaniappan K."/>
            <person name="Varghese N."/>
            <person name="Mikhailova N."/>
            <person name="Stamatis D."/>
            <person name="Reddy T."/>
            <person name="Daum C."/>
            <person name="Shapiro N."/>
            <person name="Ivanova N."/>
            <person name="Kyrpides N."/>
            <person name="Woyke T."/>
        </authorList>
    </citation>
    <scope>NUCLEOTIDE SEQUENCE</scope>
    <source>
        <strain evidence="9">CGMCC 1.10685</strain>
    </source>
</reference>
<dbReference type="AlphaFoldDB" id="A0A562PRW5"/>
<dbReference type="GO" id="GO:0016020">
    <property type="term" value="C:membrane"/>
    <property type="evidence" value="ECO:0007669"/>
    <property type="project" value="InterPro"/>
</dbReference>
<evidence type="ECO:0000256" key="4">
    <source>
        <dbReference type="ARBA" id="ARBA00023004"/>
    </source>
</evidence>
<feature type="domain" description="Rieske" evidence="7">
    <location>
        <begin position="418"/>
        <end position="504"/>
    </location>
</feature>
<dbReference type="Proteomes" id="UP000437862">
    <property type="component" value="Chromosome"/>
</dbReference>
<keyword evidence="5" id="KW-0411">Iron-sulfur</keyword>
<protein>
    <submittedName>
        <fullName evidence="8">FAD-dependent oxidoreductase</fullName>
    </submittedName>
    <submittedName>
        <fullName evidence="9">Glycine/D-amino acid oxidase-like deaminating enzyme</fullName>
    </submittedName>
</protein>
<evidence type="ECO:0000256" key="1">
    <source>
        <dbReference type="ARBA" id="ARBA00022714"/>
    </source>
</evidence>
<dbReference type="GO" id="GO:0046872">
    <property type="term" value="F:metal ion binding"/>
    <property type="evidence" value="ECO:0007669"/>
    <property type="project" value="UniProtKB-KW"/>
</dbReference>
<dbReference type="InterPro" id="IPR005805">
    <property type="entry name" value="Rieske_Fe-S_prot_C"/>
</dbReference>
<name>A0A562PRW5_9BURK</name>
<dbReference type="GO" id="GO:0005737">
    <property type="term" value="C:cytoplasm"/>
    <property type="evidence" value="ECO:0007669"/>
    <property type="project" value="TreeGrafter"/>
</dbReference>
<dbReference type="InterPro" id="IPR006076">
    <property type="entry name" value="FAD-dep_OxRdtase"/>
</dbReference>
<evidence type="ECO:0000256" key="3">
    <source>
        <dbReference type="ARBA" id="ARBA00023002"/>
    </source>
</evidence>
<dbReference type="InterPro" id="IPR036188">
    <property type="entry name" value="FAD/NAD-bd_sf"/>
</dbReference>
<keyword evidence="2" id="KW-0479">Metal-binding</keyword>
<keyword evidence="1" id="KW-0001">2Fe-2S</keyword>
<dbReference type="Pfam" id="PF01266">
    <property type="entry name" value="DAO"/>
    <property type="match status" value="1"/>
</dbReference>
<dbReference type="Gene3D" id="3.50.50.60">
    <property type="entry name" value="FAD/NAD(P)-binding domain"/>
    <property type="match status" value="1"/>
</dbReference>
<dbReference type="Gene3D" id="2.102.10.10">
    <property type="entry name" value="Rieske [2Fe-2S] iron-sulphur domain"/>
    <property type="match status" value="1"/>
</dbReference>
<evidence type="ECO:0000313" key="9">
    <source>
        <dbReference type="EMBL" id="TWI46816.1"/>
    </source>
</evidence>
<keyword evidence="6" id="KW-1015">Disulfide bond</keyword>
<dbReference type="Proteomes" id="UP000315112">
    <property type="component" value="Unassembled WGS sequence"/>
</dbReference>
<gene>
    <name evidence="8" type="ORF">GO485_27815</name>
    <name evidence="9" type="ORF">IP92_03179</name>
</gene>
<dbReference type="EMBL" id="CP046904">
    <property type="protein sequence ID" value="QGZ42464.1"/>
    <property type="molecule type" value="Genomic_DNA"/>
</dbReference>
<evidence type="ECO:0000256" key="6">
    <source>
        <dbReference type="ARBA" id="ARBA00023157"/>
    </source>
</evidence>
<keyword evidence="3" id="KW-0560">Oxidoreductase</keyword>
<organism evidence="9 10">
    <name type="scientific">Pseudoduganella flava</name>
    <dbReference type="NCBI Taxonomy" id="871742"/>
    <lineage>
        <taxon>Bacteria</taxon>
        <taxon>Pseudomonadati</taxon>
        <taxon>Pseudomonadota</taxon>
        <taxon>Betaproteobacteria</taxon>
        <taxon>Burkholderiales</taxon>
        <taxon>Oxalobacteraceae</taxon>
        <taxon>Telluria group</taxon>
        <taxon>Pseudoduganella</taxon>
    </lineage>
</organism>
<reference evidence="8 11" key="3">
    <citation type="submission" date="2019-12" db="EMBL/GenBank/DDBJ databases">
        <title>Draft Genome Sequences of Six Type Strains of the Genus Massilia.</title>
        <authorList>
            <person name="Miess H."/>
            <person name="Frediansyah A."/>
            <person name="Goeker M."/>
            <person name="Gross H."/>
        </authorList>
    </citation>
    <scope>NUCLEOTIDE SEQUENCE [LARGE SCALE GENOMIC DNA]</scope>
    <source>
        <strain evidence="8 11">DSM 26639</strain>
    </source>
</reference>
<dbReference type="EMBL" id="VLKW01000005">
    <property type="protein sequence ID" value="TWI46816.1"/>
    <property type="molecule type" value="Genomic_DNA"/>
</dbReference>
<dbReference type="RefSeq" id="WP_145876576.1">
    <property type="nucleotide sequence ID" value="NZ_CP046904.1"/>
</dbReference>
<reference evidence="9 10" key="1">
    <citation type="journal article" date="2015" name="Stand. Genomic Sci.">
        <title>Genomic Encyclopedia of Bacterial and Archaeal Type Strains, Phase III: the genomes of soil and plant-associated and newly described type strains.</title>
        <authorList>
            <person name="Whitman W.B."/>
            <person name="Woyke T."/>
            <person name="Klenk H.P."/>
            <person name="Zhou Y."/>
            <person name="Lilburn T.G."/>
            <person name="Beck B.J."/>
            <person name="De Vos P."/>
            <person name="Vandamme P."/>
            <person name="Eisen J.A."/>
            <person name="Garrity G."/>
            <person name="Hugenholtz P."/>
            <person name="Kyrpides N.C."/>
        </authorList>
    </citation>
    <scope>NUCLEOTIDE SEQUENCE [LARGE SCALE GENOMIC DNA]</scope>
    <source>
        <strain evidence="9 10">CGMCC 1.10685</strain>
    </source>
</reference>
<dbReference type="PROSITE" id="PS51296">
    <property type="entry name" value="RIESKE"/>
    <property type="match status" value="1"/>
</dbReference>
<sequence length="504" mass="54938">MRTNAATVSLWTDTAQVPVHPPLEGDTTADVCVVGGGIAGLTAAYLLAREGRSVVLVEALQVGAGETGRTTAHFFPPDERYFEIARRFGDAKARLLRDSYERATDLVESIVQAESIQCDFLRLDGYLVPAESGGADVVDREHACVQKLGIAATRLLRVPGLEWDTGPALCFHRQAQFHPVKYLAGLTRAVKRLGGRIHGDTRARDVKGTDVVTEKGTVHAQAVVVATNTPFNNRFVMHTKVAPYHSYVVGLKVPRGALKPFLLWDTGDPYYYVRLDAQQEERAYDILVVGGQDHKTGQEGAPQHRWDEIEAWTRRRFPQAQEVAYRWSGEVMEPSDGVAYLGRNPTDRANVYVITGDSGNGMTHCTAGAMLITDLIMGRANPWVSLYDPGRSPLHGLTDFAMEQANVLAQYTDWLQGGEVSAPDRIPPGEGALIRDGLKLMAVHRAEDGKLTFLSAACPHMGCAVHWNSAEKSWDCPCHGSRFDIAGQVLHGPSNAPLAPAGPT</sequence>
<dbReference type="PRINTS" id="PR00162">
    <property type="entry name" value="RIESKE"/>
</dbReference>
<evidence type="ECO:0000256" key="2">
    <source>
        <dbReference type="ARBA" id="ARBA00022723"/>
    </source>
</evidence>
<evidence type="ECO:0000313" key="8">
    <source>
        <dbReference type="EMBL" id="QGZ42464.1"/>
    </source>
</evidence>
<accession>A0A562PRW5</accession>
<dbReference type="SUPFAM" id="SSF50022">
    <property type="entry name" value="ISP domain"/>
    <property type="match status" value="1"/>
</dbReference>
<dbReference type="InterPro" id="IPR036922">
    <property type="entry name" value="Rieske_2Fe-2S_sf"/>
</dbReference>
<evidence type="ECO:0000259" key="7">
    <source>
        <dbReference type="PROSITE" id="PS51296"/>
    </source>
</evidence>
<evidence type="ECO:0000313" key="11">
    <source>
        <dbReference type="Proteomes" id="UP000437862"/>
    </source>
</evidence>
<dbReference type="PANTHER" id="PTHR13847:SF281">
    <property type="entry name" value="FAD DEPENDENT OXIDOREDUCTASE DOMAIN-CONTAINING PROTEIN"/>
    <property type="match status" value="1"/>
</dbReference>
<evidence type="ECO:0000313" key="10">
    <source>
        <dbReference type="Proteomes" id="UP000315112"/>
    </source>
</evidence>
<dbReference type="InterPro" id="IPR017941">
    <property type="entry name" value="Rieske_2Fe-2S"/>
</dbReference>
<dbReference type="Pfam" id="PF00355">
    <property type="entry name" value="Rieske"/>
    <property type="match status" value="1"/>
</dbReference>
<dbReference type="GO" id="GO:0016491">
    <property type="term" value="F:oxidoreductase activity"/>
    <property type="evidence" value="ECO:0007669"/>
    <property type="project" value="UniProtKB-KW"/>
</dbReference>
<dbReference type="Gene3D" id="3.30.9.10">
    <property type="entry name" value="D-Amino Acid Oxidase, subunit A, domain 2"/>
    <property type="match status" value="1"/>
</dbReference>
<evidence type="ECO:0000256" key="5">
    <source>
        <dbReference type="ARBA" id="ARBA00023014"/>
    </source>
</evidence>